<evidence type="ECO:0000313" key="3">
    <source>
        <dbReference type="Proteomes" id="UP000584931"/>
    </source>
</evidence>
<evidence type="ECO:0000256" key="1">
    <source>
        <dbReference type="SAM" id="MobiDB-lite"/>
    </source>
</evidence>
<name>A0A7Y9XAV6_9ACTN</name>
<evidence type="ECO:0000313" key="2">
    <source>
        <dbReference type="EMBL" id="NYH51597.1"/>
    </source>
</evidence>
<feature type="region of interest" description="Disordered" evidence="1">
    <location>
        <begin position="1"/>
        <end position="53"/>
    </location>
</feature>
<protein>
    <submittedName>
        <fullName evidence="2">Uncharacterized protein</fullName>
    </submittedName>
</protein>
<dbReference type="Proteomes" id="UP000584931">
    <property type="component" value="Unassembled WGS sequence"/>
</dbReference>
<sequence length="65" mass="7308">MTRVMAIARTLRRRPAGRAPPRPDDYGSTASRTAPADVLDRRTGNSERNIQELADYLHGRGGFRR</sequence>
<dbReference type="EMBL" id="JACCHL010000001">
    <property type="protein sequence ID" value="NYH51597.1"/>
    <property type="molecule type" value="Genomic_DNA"/>
</dbReference>
<gene>
    <name evidence="2" type="ORF">HNR06_001186</name>
</gene>
<comment type="caution">
    <text evidence="2">The sequence shown here is derived from an EMBL/GenBank/DDBJ whole genome shotgun (WGS) entry which is preliminary data.</text>
</comment>
<organism evidence="2 3">
    <name type="scientific">Nocardiopsis sinuspersici</name>
    <dbReference type="NCBI Taxonomy" id="501010"/>
    <lineage>
        <taxon>Bacteria</taxon>
        <taxon>Bacillati</taxon>
        <taxon>Actinomycetota</taxon>
        <taxon>Actinomycetes</taxon>
        <taxon>Streptosporangiales</taxon>
        <taxon>Nocardiopsidaceae</taxon>
        <taxon>Nocardiopsis</taxon>
    </lineage>
</organism>
<reference evidence="2 3" key="1">
    <citation type="submission" date="2020-07" db="EMBL/GenBank/DDBJ databases">
        <title>Sequencing the genomes of 1000 actinobacteria strains.</title>
        <authorList>
            <person name="Klenk H.-P."/>
        </authorList>
    </citation>
    <scope>NUCLEOTIDE SEQUENCE [LARGE SCALE GENOMIC DNA]</scope>
    <source>
        <strain evidence="2 3">DSM 45278</strain>
    </source>
</reference>
<dbReference type="AlphaFoldDB" id="A0A7Y9XAV6"/>
<accession>A0A7Y9XAV6</accession>
<dbReference type="RefSeq" id="WP_143832946.1">
    <property type="nucleotide sequence ID" value="NZ_JACCHL010000001.1"/>
</dbReference>
<proteinExistence type="predicted"/>